<dbReference type="EMBL" id="CM023485">
    <property type="protein sequence ID" value="KAH6930666.1"/>
    <property type="molecule type" value="Genomic_DNA"/>
</dbReference>
<proteinExistence type="predicted"/>
<evidence type="ECO:0000313" key="1">
    <source>
        <dbReference type="EMBL" id="KAH6930666.1"/>
    </source>
</evidence>
<name>A0ACB7S9N6_HYAAI</name>
<keyword evidence="2" id="KW-1185">Reference proteome</keyword>
<protein>
    <submittedName>
        <fullName evidence="1">Uncharacterized protein</fullName>
    </submittedName>
</protein>
<accession>A0ACB7S9N6</accession>
<reference evidence="1" key="1">
    <citation type="submission" date="2020-05" db="EMBL/GenBank/DDBJ databases">
        <title>Large-scale comparative analyses of tick genomes elucidate their genetic diversity and vector capacities.</title>
        <authorList>
            <person name="Jia N."/>
            <person name="Wang J."/>
            <person name="Shi W."/>
            <person name="Du L."/>
            <person name="Sun Y."/>
            <person name="Zhan W."/>
            <person name="Jiang J."/>
            <person name="Wang Q."/>
            <person name="Zhang B."/>
            <person name="Ji P."/>
            <person name="Sakyi L.B."/>
            <person name="Cui X."/>
            <person name="Yuan T."/>
            <person name="Jiang B."/>
            <person name="Yang W."/>
            <person name="Lam T.T.-Y."/>
            <person name="Chang Q."/>
            <person name="Ding S."/>
            <person name="Wang X."/>
            <person name="Zhu J."/>
            <person name="Ruan X."/>
            <person name="Zhao L."/>
            <person name="Wei J."/>
            <person name="Que T."/>
            <person name="Du C."/>
            <person name="Cheng J."/>
            <person name="Dai P."/>
            <person name="Han X."/>
            <person name="Huang E."/>
            <person name="Gao Y."/>
            <person name="Liu J."/>
            <person name="Shao H."/>
            <person name="Ye R."/>
            <person name="Li L."/>
            <person name="Wei W."/>
            <person name="Wang X."/>
            <person name="Wang C."/>
            <person name="Yang T."/>
            <person name="Huo Q."/>
            <person name="Li W."/>
            <person name="Guo W."/>
            <person name="Chen H."/>
            <person name="Zhou L."/>
            <person name="Ni X."/>
            <person name="Tian J."/>
            <person name="Zhou Y."/>
            <person name="Sheng Y."/>
            <person name="Liu T."/>
            <person name="Pan Y."/>
            <person name="Xia L."/>
            <person name="Li J."/>
            <person name="Zhao F."/>
            <person name="Cao W."/>
        </authorList>
    </citation>
    <scope>NUCLEOTIDE SEQUENCE</scope>
    <source>
        <strain evidence="1">Hyas-2018</strain>
    </source>
</reference>
<evidence type="ECO:0000313" key="2">
    <source>
        <dbReference type="Proteomes" id="UP000821845"/>
    </source>
</evidence>
<sequence>MQCTRRVYELKDFRASRIELTACIGVRALKSGSHHSFVSLRVCSTCGGTPNRTQPRTSKSRSDTIDGEHNSGEVNTFGIEADVSASCSGSIWGQVVPQG</sequence>
<organism evidence="1 2">
    <name type="scientific">Hyalomma asiaticum</name>
    <name type="common">Tick</name>
    <dbReference type="NCBI Taxonomy" id="266040"/>
    <lineage>
        <taxon>Eukaryota</taxon>
        <taxon>Metazoa</taxon>
        <taxon>Ecdysozoa</taxon>
        <taxon>Arthropoda</taxon>
        <taxon>Chelicerata</taxon>
        <taxon>Arachnida</taxon>
        <taxon>Acari</taxon>
        <taxon>Parasitiformes</taxon>
        <taxon>Ixodida</taxon>
        <taxon>Ixodoidea</taxon>
        <taxon>Ixodidae</taxon>
        <taxon>Hyalomminae</taxon>
        <taxon>Hyalomma</taxon>
    </lineage>
</organism>
<gene>
    <name evidence="1" type="ORF">HPB50_016563</name>
</gene>
<comment type="caution">
    <text evidence="1">The sequence shown here is derived from an EMBL/GenBank/DDBJ whole genome shotgun (WGS) entry which is preliminary data.</text>
</comment>
<dbReference type="Proteomes" id="UP000821845">
    <property type="component" value="Chromosome 5"/>
</dbReference>